<dbReference type="EMBL" id="WLYX01000001">
    <property type="protein sequence ID" value="MTD33681.1"/>
    <property type="molecule type" value="Genomic_DNA"/>
</dbReference>
<sequence length="140" mass="15593">MNVHDYALTFGIDGVLIPVKAAVKVTQRYETLGGRTLTRMSNGRGHLQSRWKKMRSELSGTGWAPLPLAGLDRSIVHTIDCVAPRAVPIGTPVSERPDVPGVIRDGMYVYWPRLTGYLEITEDTDPRSATWGWTITIEEE</sequence>
<gene>
    <name evidence="1" type="ORF">GKE73_13530</name>
</gene>
<dbReference type="Proteomes" id="UP000446658">
    <property type="component" value="Unassembled WGS sequence"/>
</dbReference>
<dbReference type="AlphaFoldDB" id="A0A844GEI2"/>
<dbReference type="RefSeq" id="WP_230370757.1">
    <property type="nucleotide sequence ID" value="NZ_WLYX01000001.1"/>
</dbReference>
<accession>A0A844GEI2</accession>
<name>A0A844GEI2_9NEIS</name>
<organism evidence="1 2">
    <name type="scientific">Paludibacterium denitrificans</name>
    <dbReference type="NCBI Taxonomy" id="2675226"/>
    <lineage>
        <taxon>Bacteria</taxon>
        <taxon>Pseudomonadati</taxon>
        <taxon>Pseudomonadota</taxon>
        <taxon>Betaproteobacteria</taxon>
        <taxon>Neisseriales</taxon>
        <taxon>Chromobacteriaceae</taxon>
        <taxon>Paludibacterium</taxon>
    </lineage>
</organism>
<evidence type="ECO:0000313" key="2">
    <source>
        <dbReference type="Proteomes" id="UP000446658"/>
    </source>
</evidence>
<evidence type="ECO:0000313" key="1">
    <source>
        <dbReference type="EMBL" id="MTD33681.1"/>
    </source>
</evidence>
<reference evidence="1 2" key="1">
    <citation type="submission" date="2019-11" db="EMBL/GenBank/DDBJ databases">
        <title>Draft genome sequence of Paludibacterium sp. dN18-1.</title>
        <authorList>
            <person name="Im W.-T."/>
        </authorList>
    </citation>
    <scope>NUCLEOTIDE SEQUENCE [LARGE SCALE GENOMIC DNA]</scope>
    <source>
        <strain evidence="2">dN 18-1</strain>
    </source>
</reference>
<protein>
    <submittedName>
        <fullName evidence="1">Uncharacterized protein</fullName>
    </submittedName>
</protein>
<comment type="caution">
    <text evidence="1">The sequence shown here is derived from an EMBL/GenBank/DDBJ whole genome shotgun (WGS) entry which is preliminary data.</text>
</comment>
<proteinExistence type="predicted"/>
<keyword evidence="2" id="KW-1185">Reference proteome</keyword>